<dbReference type="EC" id="3.1.3.62" evidence="4"/>
<dbReference type="EMBL" id="CAQQ02015115">
    <property type="status" value="NOT_ANNOTATED_CDS"/>
    <property type="molecule type" value="Genomic_DNA"/>
</dbReference>
<sequence>MRQSILILILVVFLTCDVIGLDEYCYATDSEKLQTLRYGTKTAYLVVKGAMTPKDYQVPSCSPTKMWHMSRHGTRLPTRKNLIKMSQLGEVRDEIVANYKVRRSQPTSGGLCSDDLNQLQNWKWNNSITPDHAEALTFQGYEDMFYMAKNYQNIFPNIYSTSTMLKIMYSGSESYVKDQKVVGNDTLLKPYEYCPLWILEYDEDIKYFYKAGYGNPLNLNQPCEAVKDMLKFLENDSPSTPKAAGYFTHSTMVQMFVSALGINNDHETMKADDYPRNANRKYRISKSGPFAANIAAVSYHCPYDTEPKKVIFFLNQKPVELDGCKTGRCVYNLFAD</sequence>
<comment type="catalytic activity">
    <reaction evidence="10">
        <text>1D-myo-inositol 1,2,5,6-tetrakisphosphate + H2O = 1D-myo-inositol 1,2,6-trisphosphate + phosphate</text>
        <dbReference type="Rhea" id="RHEA:77119"/>
        <dbReference type="ChEBI" id="CHEBI:15377"/>
        <dbReference type="ChEBI" id="CHEBI:43474"/>
        <dbReference type="ChEBI" id="CHEBI:195535"/>
        <dbReference type="ChEBI" id="CHEBI:195537"/>
        <dbReference type="EC" id="3.1.3.62"/>
    </reaction>
    <physiologicalReaction direction="left-to-right" evidence="10">
        <dbReference type="Rhea" id="RHEA:77120"/>
    </physiologicalReaction>
</comment>
<evidence type="ECO:0000256" key="7">
    <source>
        <dbReference type="ARBA" id="ARBA00022801"/>
    </source>
</evidence>
<evidence type="ECO:0000256" key="6">
    <source>
        <dbReference type="ARBA" id="ARBA00022729"/>
    </source>
</evidence>
<proteinExistence type="inferred from homology"/>
<dbReference type="InterPro" id="IPR029033">
    <property type="entry name" value="His_PPase_superfam"/>
</dbReference>
<evidence type="ECO:0000313" key="15">
    <source>
        <dbReference type="EnsemblMetazoa" id="MESCA001761-PA"/>
    </source>
</evidence>
<comment type="catalytic activity">
    <reaction evidence="13">
        <text>(2R)-2,3-bisphosphoglycerate + H2O = (2R)-2-phosphoglycerate + phosphate</text>
        <dbReference type="Rhea" id="RHEA:27381"/>
        <dbReference type="ChEBI" id="CHEBI:15377"/>
        <dbReference type="ChEBI" id="CHEBI:43474"/>
        <dbReference type="ChEBI" id="CHEBI:58248"/>
        <dbReference type="ChEBI" id="CHEBI:58289"/>
        <dbReference type="EC" id="3.1.3.80"/>
    </reaction>
    <physiologicalReaction direction="left-to-right" evidence="13">
        <dbReference type="Rhea" id="RHEA:27382"/>
    </physiologicalReaction>
</comment>
<dbReference type="OMA" id="GEMCAQD"/>
<reference evidence="16" key="1">
    <citation type="submission" date="2013-02" db="EMBL/GenBank/DDBJ databases">
        <authorList>
            <person name="Hughes D."/>
        </authorList>
    </citation>
    <scope>NUCLEOTIDE SEQUENCE</scope>
    <source>
        <strain>Durham</strain>
        <strain evidence="16">NC isolate 2 -- Noor lab</strain>
    </source>
</reference>
<evidence type="ECO:0000256" key="5">
    <source>
        <dbReference type="ARBA" id="ARBA00018097"/>
    </source>
</evidence>
<dbReference type="SUPFAM" id="SSF53254">
    <property type="entry name" value="Phosphoglycerate mutase-like"/>
    <property type="match status" value="1"/>
</dbReference>
<evidence type="ECO:0000313" key="16">
    <source>
        <dbReference type="Proteomes" id="UP000015102"/>
    </source>
</evidence>
<evidence type="ECO:0000256" key="12">
    <source>
        <dbReference type="ARBA" id="ARBA00043691"/>
    </source>
</evidence>
<dbReference type="AlphaFoldDB" id="T1GEJ6"/>
<comment type="similarity">
    <text evidence="2">Belongs to the histidine acid phosphatase family. MINPP1 subfamily.</text>
</comment>
<dbReference type="PANTHER" id="PTHR20963:SF8">
    <property type="entry name" value="MULTIPLE INOSITOL POLYPHOSPHATE PHOSPHATASE 1"/>
    <property type="match status" value="1"/>
</dbReference>
<dbReference type="HOGENOM" id="CLU_029165_0_0_1"/>
<keyword evidence="6 14" id="KW-0732">Signal</keyword>
<dbReference type="Pfam" id="PF00328">
    <property type="entry name" value="His_Phos_2"/>
    <property type="match status" value="1"/>
</dbReference>
<comment type="catalytic activity">
    <reaction evidence="12">
        <text>1D-myo-inositol hexakisphosphate + H2O = 1D-myo-inositol 1,2,4,5,6-pentakisphosphate + phosphate</text>
        <dbReference type="Rhea" id="RHEA:16989"/>
        <dbReference type="ChEBI" id="CHEBI:15377"/>
        <dbReference type="ChEBI" id="CHEBI:43474"/>
        <dbReference type="ChEBI" id="CHEBI:57798"/>
        <dbReference type="ChEBI" id="CHEBI:58130"/>
        <dbReference type="EC" id="3.1.3.62"/>
    </reaction>
    <physiologicalReaction direction="left-to-right" evidence="12">
        <dbReference type="Rhea" id="RHEA:16990"/>
    </physiologicalReaction>
</comment>
<dbReference type="GO" id="GO:0052745">
    <property type="term" value="F:inositol phosphate phosphatase activity"/>
    <property type="evidence" value="ECO:0007669"/>
    <property type="project" value="TreeGrafter"/>
</dbReference>
<dbReference type="GO" id="GO:0016020">
    <property type="term" value="C:membrane"/>
    <property type="evidence" value="ECO:0007669"/>
    <property type="project" value="UniProtKB-SubCell"/>
</dbReference>
<keyword evidence="7" id="KW-0378">Hydrolase</keyword>
<comment type="catalytic activity">
    <reaction evidence="11">
        <text>1D-myo-inositol 1,2,4,5,6-pentakisphosphate + H2O = 1D-myo-inositol 1,2,5,6-tetrakisphosphate + phosphate</text>
        <dbReference type="Rhea" id="RHEA:77115"/>
        <dbReference type="ChEBI" id="CHEBI:15377"/>
        <dbReference type="ChEBI" id="CHEBI:43474"/>
        <dbReference type="ChEBI" id="CHEBI:57798"/>
        <dbReference type="ChEBI" id="CHEBI:195535"/>
        <dbReference type="EC" id="3.1.3.62"/>
    </reaction>
    <physiologicalReaction direction="left-to-right" evidence="11">
        <dbReference type="Rhea" id="RHEA:77116"/>
    </physiologicalReaction>
</comment>
<evidence type="ECO:0000256" key="11">
    <source>
        <dbReference type="ARBA" id="ARBA00043671"/>
    </source>
</evidence>
<name>T1GEJ6_MEGSC</name>
<evidence type="ECO:0000256" key="14">
    <source>
        <dbReference type="SAM" id="SignalP"/>
    </source>
</evidence>
<dbReference type="CDD" id="cd07061">
    <property type="entry name" value="HP_HAP_like"/>
    <property type="match status" value="1"/>
</dbReference>
<dbReference type="PANTHER" id="PTHR20963">
    <property type="entry name" value="MULTIPLE INOSITOL POLYPHOSPHATE PHOSPHATASE-RELATED"/>
    <property type="match status" value="1"/>
</dbReference>
<organism evidence="15 16">
    <name type="scientific">Megaselia scalaris</name>
    <name type="common">Humpbacked fly</name>
    <name type="synonym">Phora scalaris</name>
    <dbReference type="NCBI Taxonomy" id="36166"/>
    <lineage>
        <taxon>Eukaryota</taxon>
        <taxon>Metazoa</taxon>
        <taxon>Ecdysozoa</taxon>
        <taxon>Arthropoda</taxon>
        <taxon>Hexapoda</taxon>
        <taxon>Insecta</taxon>
        <taxon>Pterygota</taxon>
        <taxon>Neoptera</taxon>
        <taxon>Endopterygota</taxon>
        <taxon>Diptera</taxon>
        <taxon>Brachycera</taxon>
        <taxon>Muscomorpha</taxon>
        <taxon>Platypezoidea</taxon>
        <taxon>Phoridae</taxon>
        <taxon>Megaseliini</taxon>
        <taxon>Megaselia</taxon>
    </lineage>
</organism>
<evidence type="ECO:0000256" key="2">
    <source>
        <dbReference type="ARBA" id="ARBA00008422"/>
    </source>
</evidence>
<keyword evidence="8" id="KW-0472">Membrane</keyword>
<protein>
    <recommendedName>
        <fullName evidence="5">Multiple inositol polyphosphate phosphatase 1</fullName>
        <ecNumber evidence="4">3.1.3.62</ecNumber>
        <ecNumber evidence="3">3.1.3.80</ecNumber>
    </recommendedName>
    <alternativeName>
        <fullName evidence="9">2,3-bisphosphoglycerate 3-phosphatase</fullName>
    </alternativeName>
</protein>
<evidence type="ECO:0000256" key="3">
    <source>
        <dbReference type="ARBA" id="ARBA00012976"/>
    </source>
</evidence>
<dbReference type="EnsemblMetazoa" id="MESCA001761-RA">
    <property type="protein sequence ID" value="MESCA001761-PA"/>
    <property type="gene ID" value="MESCA001761"/>
</dbReference>
<evidence type="ECO:0000256" key="8">
    <source>
        <dbReference type="ARBA" id="ARBA00023136"/>
    </source>
</evidence>
<dbReference type="STRING" id="36166.T1GEJ6"/>
<dbReference type="GO" id="GO:0034417">
    <property type="term" value="F:bisphosphoglycerate 3-phosphatase activity"/>
    <property type="evidence" value="ECO:0007669"/>
    <property type="project" value="UniProtKB-EC"/>
</dbReference>
<evidence type="ECO:0000256" key="10">
    <source>
        <dbReference type="ARBA" id="ARBA00043668"/>
    </source>
</evidence>
<dbReference type="GO" id="GO:0003993">
    <property type="term" value="F:acid phosphatase activity"/>
    <property type="evidence" value="ECO:0007669"/>
    <property type="project" value="TreeGrafter"/>
</dbReference>
<dbReference type="EC" id="3.1.3.80" evidence="3"/>
<dbReference type="InterPro" id="IPR000560">
    <property type="entry name" value="His_Pase_clade-2"/>
</dbReference>
<evidence type="ECO:0000256" key="1">
    <source>
        <dbReference type="ARBA" id="ARBA00004370"/>
    </source>
</evidence>
<dbReference type="Proteomes" id="UP000015102">
    <property type="component" value="Unassembled WGS sequence"/>
</dbReference>
<reference evidence="15" key="2">
    <citation type="submission" date="2015-06" db="UniProtKB">
        <authorList>
            <consortium name="EnsemblMetazoa"/>
        </authorList>
    </citation>
    <scope>IDENTIFICATION</scope>
</reference>
<comment type="subcellular location">
    <subcellularLocation>
        <location evidence="1">Membrane</location>
    </subcellularLocation>
</comment>
<evidence type="ECO:0000256" key="4">
    <source>
        <dbReference type="ARBA" id="ARBA00013040"/>
    </source>
</evidence>
<accession>T1GEJ6</accession>
<feature type="chain" id="PRO_5004576858" description="Multiple inositol polyphosphate phosphatase 1" evidence="14">
    <location>
        <begin position="21"/>
        <end position="336"/>
    </location>
</feature>
<evidence type="ECO:0000256" key="13">
    <source>
        <dbReference type="ARBA" id="ARBA00043832"/>
    </source>
</evidence>
<feature type="signal peptide" evidence="14">
    <location>
        <begin position="1"/>
        <end position="20"/>
    </location>
</feature>
<keyword evidence="16" id="KW-1185">Reference proteome</keyword>
<dbReference type="Gene3D" id="3.40.50.1240">
    <property type="entry name" value="Phosphoglycerate mutase-like"/>
    <property type="match status" value="2"/>
</dbReference>
<evidence type="ECO:0000256" key="9">
    <source>
        <dbReference type="ARBA" id="ARBA00031642"/>
    </source>
</evidence>